<feature type="domain" description="Cupin type-2" evidence="1">
    <location>
        <begin position="45"/>
        <end position="110"/>
    </location>
</feature>
<evidence type="ECO:0000313" key="2">
    <source>
        <dbReference type="EMBL" id="GGJ12793.1"/>
    </source>
</evidence>
<dbReference type="InterPro" id="IPR014710">
    <property type="entry name" value="RmlC-like_jellyroll"/>
</dbReference>
<accession>A0A917KFZ7</accession>
<dbReference type="SUPFAM" id="SSF51182">
    <property type="entry name" value="RmlC-like cupins"/>
    <property type="match status" value="1"/>
</dbReference>
<dbReference type="PANTHER" id="PTHR43346:SF1">
    <property type="entry name" value="QUERCETIN 2,3-DIOXYGENASE-RELATED"/>
    <property type="match status" value="1"/>
</dbReference>
<organism evidence="2 3">
    <name type="scientific">Alicyclobacillus cellulosilyticus</name>
    <dbReference type="NCBI Taxonomy" id="1003997"/>
    <lineage>
        <taxon>Bacteria</taxon>
        <taxon>Bacillati</taxon>
        <taxon>Bacillota</taxon>
        <taxon>Bacilli</taxon>
        <taxon>Bacillales</taxon>
        <taxon>Alicyclobacillaceae</taxon>
        <taxon>Alicyclobacillus</taxon>
    </lineage>
</organism>
<name>A0A917KFZ7_9BACL</name>
<dbReference type="Pfam" id="PF07883">
    <property type="entry name" value="Cupin_2"/>
    <property type="match status" value="1"/>
</dbReference>
<reference evidence="2" key="1">
    <citation type="journal article" date="2014" name="Int. J. Syst. Evol. Microbiol.">
        <title>Complete genome sequence of Corynebacterium casei LMG S-19264T (=DSM 44701T), isolated from a smear-ripened cheese.</title>
        <authorList>
            <consortium name="US DOE Joint Genome Institute (JGI-PGF)"/>
            <person name="Walter F."/>
            <person name="Albersmeier A."/>
            <person name="Kalinowski J."/>
            <person name="Ruckert C."/>
        </authorList>
    </citation>
    <scope>NUCLEOTIDE SEQUENCE</scope>
    <source>
        <strain evidence="2">JCM 18487</strain>
    </source>
</reference>
<dbReference type="Gene3D" id="2.60.120.10">
    <property type="entry name" value="Jelly Rolls"/>
    <property type="match status" value="1"/>
</dbReference>
<dbReference type="InterPro" id="IPR052538">
    <property type="entry name" value="Flavonoid_dioxygenase-like"/>
</dbReference>
<dbReference type="RefSeq" id="WP_229776857.1">
    <property type="nucleotide sequence ID" value="NZ_BMOY01000047.1"/>
</dbReference>
<dbReference type="CDD" id="cd06987">
    <property type="entry name" value="cupin_MAE_RS03005"/>
    <property type="match status" value="1"/>
</dbReference>
<protein>
    <recommendedName>
        <fullName evidence="1">Cupin type-2 domain-containing protein</fullName>
    </recommendedName>
</protein>
<evidence type="ECO:0000259" key="1">
    <source>
        <dbReference type="Pfam" id="PF07883"/>
    </source>
</evidence>
<comment type="caution">
    <text evidence="2">The sequence shown here is derived from an EMBL/GenBank/DDBJ whole genome shotgun (WGS) entry which is preliminary data.</text>
</comment>
<dbReference type="EMBL" id="BMOY01000047">
    <property type="protein sequence ID" value="GGJ12793.1"/>
    <property type="molecule type" value="Genomic_DNA"/>
</dbReference>
<dbReference type="AlphaFoldDB" id="A0A917KFZ7"/>
<dbReference type="InterPro" id="IPR011051">
    <property type="entry name" value="RmlC_Cupin_sf"/>
</dbReference>
<dbReference type="InterPro" id="IPR013096">
    <property type="entry name" value="Cupin_2"/>
</dbReference>
<keyword evidence="3" id="KW-1185">Reference proteome</keyword>
<dbReference type="Proteomes" id="UP000637695">
    <property type="component" value="Unassembled WGS sequence"/>
</dbReference>
<reference evidence="2" key="2">
    <citation type="submission" date="2020-09" db="EMBL/GenBank/DDBJ databases">
        <authorList>
            <person name="Sun Q."/>
            <person name="Ohkuma M."/>
        </authorList>
    </citation>
    <scope>NUCLEOTIDE SEQUENCE</scope>
    <source>
        <strain evidence="2">JCM 18487</strain>
    </source>
</reference>
<proteinExistence type="predicted"/>
<evidence type="ECO:0000313" key="3">
    <source>
        <dbReference type="Proteomes" id="UP000637695"/>
    </source>
</evidence>
<gene>
    <name evidence="2" type="ORF">GCM10010885_22640</name>
</gene>
<sequence length="144" mass="16193">MNQYPMLCGTLDDYPVYKIKAQDTNKFALLCDSNQAPLPFMMCIEIFDVGGATPPNEHKEAFEHFFVLYGTGRAFIGETEVHLQPGAHVLVPPKTPHVLENTGNTRLYVVTTMIPDENFSTLIRSGIPARLDEEDQAILRRILN</sequence>
<dbReference type="PANTHER" id="PTHR43346">
    <property type="entry name" value="LIGAND BINDING DOMAIN PROTEIN, PUTATIVE (AFU_ORTHOLOGUE AFUA_6G14370)-RELATED"/>
    <property type="match status" value="1"/>
</dbReference>